<accession>A0AAE9XFP2</accession>
<feature type="domain" description="Outer membrane protein beta-barrel" evidence="2">
    <location>
        <begin position="370"/>
        <end position="752"/>
    </location>
</feature>
<gene>
    <name evidence="3" type="ORF">NY149_02960</name>
</gene>
<feature type="chain" id="PRO_5042019138" evidence="1">
    <location>
        <begin position="24"/>
        <end position="776"/>
    </location>
</feature>
<evidence type="ECO:0000313" key="4">
    <source>
        <dbReference type="Proteomes" id="UP001179540"/>
    </source>
</evidence>
<organism evidence="3 4">
    <name type="scientific">Porphyromonas gingivalis</name>
    <name type="common">Bacteroides gingivalis</name>
    <dbReference type="NCBI Taxonomy" id="837"/>
    <lineage>
        <taxon>Bacteria</taxon>
        <taxon>Pseudomonadati</taxon>
        <taxon>Bacteroidota</taxon>
        <taxon>Bacteroidia</taxon>
        <taxon>Bacteroidales</taxon>
        <taxon>Porphyromonadaceae</taxon>
        <taxon>Porphyromonas</taxon>
    </lineage>
</organism>
<dbReference type="RefSeq" id="WP_271913373.1">
    <property type="nucleotide sequence ID" value="NZ_CP116613.1"/>
</dbReference>
<protein>
    <submittedName>
        <fullName evidence="3">Outer membrane beta-barrel family protein</fullName>
    </submittedName>
</protein>
<keyword evidence="1" id="KW-0732">Signal</keyword>
<sequence length="776" mass="87791">MARHFLASLSLLLYLGNMTNLMAQEIKGVLIDSISTEKIESAVVLLQDKNEKVLDNTISNEVGEFLFPAHTNASYIVVQHIGYEIKRSSLQSEGGFITIHLSPKSSVLNEIVVKGERPVVKLRDNSLIYCPQSIVERFSPTTALELLLNVPGVVRGAAGVSLLGANRTMVIIDGKTTRYAEGEILTILSSLSPDQIKNIEISYNAPAKYRFNGAVINIETFVGRRDDYSIFLKTGIQKDKYFSENISGSGVWSNKKFALLASLGADHDEQYSRVKHDSYLNSLDSPFRSRTARTKSVGNSGKLSLEFTHNVSDKNNISINYYGLIDKNNKIIHTESEDILANQKTGYQTRDLSRKNLHNIGINTNLHNTNLGFKYLIYNAPSFLSHGKNSSENSSLVIMEEQDSKLNINNVEFFFNQKLPITPSFNIEIGANYSRNNSLTTIAEKGHKLRSKLFEDIVGGSVEVSFRMFKRLSVNLGTRLEYSTARKKEEQHLSDKNLWSELTAFPTATIGMPFGNRNFVQLMLNSQKNLPPYWALAPYKTVIDANSLSIGNPDLRPSREYNGQIFLSLRQKYIFILGCTYTPRYFAIIPHYDQTTNKHIYKFENYTYSLFNNLSTIIPFSIGKKFNTRLSAHLLRMQDRIDDFYGIDVNNKKWVFSFALNNSLSVPFAKSKLVLDLNYRYQSPSIQGVYELTATHALDMGVRYLIGSKFSLQAGVSNILCRTSPRQMQINLPGQMSIMYPYNNQKFYLGLTLNLGKKKDIKESAIDFSRLNKIYQ</sequence>
<proteinExistence type="predicted"/>
<dbReference type="Pfam" id="PF14905">
    <property type="entry name" value="OMP_b-brl_3"/>
    <property type="match status" value="1"/>
</dbReference>
<feature type="signal peptide" evidence="1">
    <location>
        <begin position="1"/>
        <end position="23"/>
    </location>
</feature>
<dbReference type="SUPFAM" id="SSF56935">
    <property type="entry name" value="Porins"/>
    <property type="match status" value="1"/>
</dbReference>
<reference evidence="3" key="1">
    <citation type="submission" date="2023-01" db="EMBL/GenBank/DDBJ databases">
        <title>Phages are important unrecognized players in the ecology of the oral pathogen Porphyromonas gingivalis.</title>
        <authorList>
            <person name="Matrishin C.B."/>
            <person name="Kauffman K.M."/>
        </authorList>
    </citation>
    <scope>NUCLEOTIDE SEQUENCE</scope>
    <source>
        <strain evidence="3">HG1691old</strain>
    </source>
</reference>
<name>A0AAE9XFP2_PORGN</name>
<evidence type="ECO:0000256" key="1">
    <source>
        <dbReference type="SAM" id="SignalP"/>
    </source>
</evidence>
<dbReference type="InterPro" id="IPR008969">
    <property type="entry name" value="CarboxyPept-like_regulatory"/>
</dbReference>
<dbReference type="SUPFAM" id="SSF49464">
    <property type="entry name" value="Carboxypeptidase regulatory domain-like"/>
    <property type="match status" value="1"/>
</dbReference>
<dbReference type="AlphaFoldDB" id="A0AAE9XFP2"/>
<dbReference type="EMBL" id="CP116613">
    <property type="protein sequence ID" value="WCF99611.1"/>
    <property type="molecule type" value="Genomic_DNA"/>
</dbReference>
<dbReference type="InterPro" id="IPR041700">
    <property type="entry name" value="OMP_b-brl_3"/>
</dbReference>
<evidence type="ECO:0000259" key="2">
    <source>
        <dbReference type="Pfam" id="PF14905"/>
    </source>
</evidence>
<dbReference type="Proteomes" id="UP001179540">
    <property type="component" value="Chromosome"/>
</dbReference>
<evidence type="ECO:0000313" key="3">
    <source>
        <dbReference type="EMBL" id="WCF99611.1"/>
    </source>
</evidence>